<dbReference type="GO" id="GO:0005886">
    <property type="term" value="C:plasma membrane"/>
    <property type="evidence" value="ECO:0007669"/>
    <property type="project" value="UniProtKB-SubCell"/>
</dbReference>
<reference evidence="9" key="1">
    <citation type="submission" date="2017-06" db="EMBL/GenBank/DDBJ databases">
        <authorList>
            <person name="Varghese N."/>
            <person name="Submissions S."/>
        </authorList>
    </citation>
    <scope>NUCLEOTIDE SEQUENCE [LARGE SCALE GENOMIC DNA]</scope>
    <source>
        <strain evidence="9">ANC 5114</strain>
    </source>
</reference>
<evidence type="ECO:0000256" key="2">
    <source>
        <dbReference type="ARBA" id="ARBA00022448"/>
    </source>
</evidence>
<dbReference type="PANTHER" id="PTHR43549">
    <property type="entry name" value="MULTIDRUG RESISTANCE PROTEIN YPNP-RELATED"/>
    <property type="match status" value="1"/>
</dbReference>
<keyword evidence="6 7" id="KW-0472">Membrane</keyword>
<sequence length="454" mass="48963">MNKQSLVTDQPLFKTFLIFLLPLVATNILQNLSGTINTIFVGQMLGVHAVAAVAVFFPILFALMAFVIGLSSGSSILVGQAWGANNLAKVRQIVGATLFLTLILGVCIALFGIAFTPDFLKILGVSPDVMHLSIPYVRSMLAGSPLLFIYIIYTSVLRGVGDSVTPLLALSMTSLFGLVITPVLIGGYMGLPQLGIVAPAIASIVGNIAVILFLIVYLNKKDHALKLNKDLLKEIHYHPALSRSILKLGIPTGIQMVTTSLSGLVIMRLVNSFGPDATAAYGAINQVINYIQFPALSIAIAASIFASQAIGAGRNDLLAKVKKTALQSSVIITGGLVLLAYLFSRHLLNLFITDPHVVALGQTLLFTVIWSIVFFGVSAVFASIMRASGTVNIPMIINISAILLVELPCAYLFSHFWGLQGIWMAYALSFVSLCLMQYSYYHFVWKKKSIQRLV</sequence>
<feature type="transmembrane region" description="Helical" evidence="7">
    <location>
        <begin position="93"/>
        <end position="116"/>
    </location>
</feature>
<evidence type="ECO:0000256" key="5">
    <source>
        <dbReference type="ARBA" id="ARBA00022989"/>
    </source>
</evidence>
<dbReference type="Pfam" id="PF01554">
    <property type="entry name" value="MatE"/>
    <property type="match status" value="2"/>
</dbReference>
<feature type="transmembrane region" description="Helical" evidence="7">
    <location>
        <begin position="12"/>
        <end position="29"/>
    </location>
</feature>
<feature type="transmembrane region" description="Helical" evidence="7">
    <location>
        <begin position="324"/>
        <end position="343"/>
    </location>
</feature>
<dbReference type="GO" id="GO:0015297">
    <property type="term" value="F:antiporter activity"/>
    <property type="evidence" value="ECO:0007669"/>
    <property type="project" value="InterPro"/>
</dbReference>
<keyword evidence="5 7" id="KW-1133">Transmembrane helix</keyword>
<dbReference type="OrthoDB" id="9806302at2"/>
<feature type="transmembrane region" description="Helical" evidence="7">
    <location>
        <begin position="136"/>
        <end position="156"/>
    </location>
</feature>
<dbReference type="GO" id="GO:0042910">
    <property type="term" value="F:xenobiotic transmembrane transporter activity"/>
    <property type="evidence" value="ECO:0007669"/>
    <property type="project" value="InterPro"/>
</dbReference>
<name>A0A217EHE2_9GAMM</name>
<feature type="transmembrane region" description="Helical" evidence="7">
    <location>
        <begin position="196"/>
        <end position="218"/>
    </location>
</feature>
<dbReference type="PIRSF" id="PIRSF006603">
    <property type="entry name" value="DinF"/>
    <property type="match status" value="1"/>
</dbReference>
<feature type="transmembrane region" description="Helical" evidence="7">
    <location>
        <begin position="248"/>
        <end position="270"/>
    </location>
</feature>
<evidence type="ECO:0000256" key="7">
    <source>
        <dbReference type="SAM" id="Phobius"/>
    </source>
</evidence>
<feature type="transmembrane region" description="Helical" evidence="7">
    <location>
        <begin position="290"/>
        <end position="312"/>
    </location>
</feature>
<feature type="transmembrane region" description="Helical" evidence="7">
    <location>
        <begin position="168"/>
        <end position="190"/>
    </location>
</feature>
<evidence type="ECO:0000256" key="4">
    <source>
        <dbReference type="ARBA" id="ARBA00022692"/>
    </source>
</evidence>
<keyword evidence="2" id="KW-0813">Transport</keyword>
<accession>A0A217EHE2</accession>
<dbReference type="InterPro" id="IPR052031">
    <property type="entry name" value="Membrane_Transporter-Flippase"/>
</dbReference>
<evidence type="ECO:0000256" key="3">
    <source>
        <dbReference type="ARBA" id="ARBA00022475"/>
    </source>
</evidence>
<keyword evidence="9" id="KW-1185">Reference proteome</keyword>
<dbReference type="InterPro" id="IPR048279">
    <property type="entry name" value="MdtK-like"/>
</dbReference>
<feature type="transmembrane region" description="Helical" evidence="7">
    <location>
        <begin position="423"/>
        <end position="443"/>
    </location>
</feature>
<dbReference type="PANTHER" id="PTHR43549:SF3">
    <property type="entry name" value="MULTIDRUG RESISTANCE PROTEIN YPNP-RELATED"/>
    <property type="match status" value="1"/>
</dbReference>
<keyword evidence="3" id="KW-1003">Cell membrane</keyword>
<dbReference type="CDD" id="cd13138">
    <property type="entry name" value="MATE_yoeA_like"/>
    <property type="match status" value="1"/>
</dbReference>
<comment type="subcellular location">
    <subcellularLocation>
        <location evidence="1">Cell inner membrane</location>
        <topology evidence="1">Multi-pass membrane protein</topology>
    </subcellularLocation>
</comment>
<protein>
    <submittedName>
        <fullName evidence="8">Putative efflux protein, MATE family</fullName>
    </submittedName>
</protein>
<dbReference type="AlphaFoldDB" id="A0A217EHE2"/>
<proteinExistence type="predicted"/>
<organism evidence="8 9">
    <name type="scientific">Acinetobacter apis</name>
    <dbReference type="NCBI Taxonomy" id="1229165"/>
    <lineage>
        <taxon>Bacteria</taxon>
        <taxon>Pseudomonadati</taxon>
        <taxon>Pseudomonadota</taxon>
        <taxon>Gammaproteobacteria</taxon>
        <taxon>Moraxellales</taxon>
        <taxon>Moraxellaceae</taxon>
        <taxon>Acinetobacter</taxon>
    </lineage>
</organism>
<dbReference type="Proteomes" id="UP000243463">
    <property type="component" value="Unassembled WGS sequence"/>
</dbReference>
<dbReference type="EMBL" id="FZLN01000002">
    <property type="protein sequence ID" value="SNQ29596.1"/>
    <property type="molecule type" value="Genomic_DNA"/>
</dbReference>
<dbReference type="RefSeq" id="WP_088823639.1">
    <property type="nucleotide sequence ID" value="NZ_FZLN01000002.1"/>
</dbReference>
<feature type="transmembrane region" description="Helical" evidence="7">
    <location>
        <begin position="49"/>
        <end position="72"/>
    </location>
</feature>
<evidence type="ECO:0000256" key="6">
    <source>
        <dbReference type="ARBA" id="ARBA00023136"/>
    </source>
</evidence>
<evidence type="ECO:0000256" key="1">
    <source>
        <dbReference type="ARBA" id="ARBA00004429"/>
    </source>
</evidence>
<evidence type="ECO:0000313" key="8">
    <source>
        <dbReference type="EMBL" id="SNQ29596.1"/>
    </source>
</evidence>
<dbReference type="InterPro" id="IPR002528">
    <property type="entry name" value="MATE_fam"/>
</dbReference>
<evidence type="ECO:0000313" key="9">
    <source>
        <dbReference type="Proteomes" id="UP000243463"/>
    </source>
</evidence>
<dbReference type="NCBIfam" id="TIGR00797">
    <property type="entry name" value="matE"/>
    <property type="match status" value="1"/>
</dbReference>
<feature type="transmembrane region" description="Helical" evidence="7">
    <location>
        <begin position="396"/>
        <end position="417"/>
    </location>
</feature>
<gene>
    <name evidence="8" type="ORF">SAMN05444584_1555</name>
</gene>
<keyword evidence="4 7" id="KW-0812">Transmembrane</keyword>
<feature type="transmembrane region" description="Helical" evidence="7">
    <location>
        <begin position="363"/>
        <end position="384"/>
    </location>
</feature>